<dbReference type="AlphaFoldDB" id="A0A976M5T7"/>
<accession>A0A976M5T7</accession>
<evidence type="ECO:0000313" key="1">
    <source>
        <dbReference type="EMBL" id="UKJ89066.1"/>
    </source>
</evidence>
<gene>
    <name evidence="1" type="ORF">MACJ_002312</name>
</gene>
<name>A0A976M5T7_THEOR</name>
<organism evidence="1 2">
    <name type="scientific">Theileria orientalis</name>
    <dbReference type="NCBI Taxonomy" id="68886"/>
    <lineage>
        <taxon>Eukaryota</taxon>
        <taxon>Sar</taxon>
        <taxon>Alveolata</taxon>
        <taxon>Apicomplexa</taxon>
        <taxon>Aconoidasida</taxon>
        <taxon>Piroplasmida</taxon>
        <taxon>Theileriidae</taxon>
        <taxon>Theileria</taxon>
    </lineage>
</organism>
<reference evidence="1" key="1">
    <citation type="submission" date="2022-07" db="EMBL/GenBank/DDBJ databases">
        <title>Evaluation of T. orientalis genome assembly methods using nanopore sequencing and analysis of variation between genomes.</title>
        <authorList>
            <person name="Yam J."/>
            <person name="Micallef M.L."/>
            <person name="Liu M."/>
            <person name="Djordjevic S.P."/>
            <person name="Bogema D.R."/>
            <person name="Jenkins C."/>
        </authorList>
    </citation>
    <scope>NUCLEOTIDE SEQUENCE</scope>
    <source>
        <strain evidence="1">Fish Creek</strain>
    </source>
</reference>
<dbReference type="OrthoDB" id="1711136at2759"/>
<protein>
    <submittedName>
        <fullName evidence="1">Uncharacterized protein</fullName>
    </submittedName>
</protein>
<dbReference type="EMBL" id="CP056066">
    <property type="protein sequence ID" value="UKJ89066.1"/>
    <property type="molecule type" value="Genomic_DNA"/>
</dbReference>
<dbReference type="Proteomes" id="UP000244803">
    <property type="component" value="Chromosome 3"/>
</dbReference>
<sequence>MKFLVERLFPLIRTYGLTRPYSFRNISNLASSDVLRSTSGRLSLVSDDSTSDSFLPLSGFNLNAVKPSDDDKLVDISELDLKGESPPVVDVDTFKNYLMIPPLGLRRFFSSELVKIDENKDILYKQYVPGSLVAHNYPLTVLPVRFSRRIHPDIFVKTFMEDDRNYKITPDNRKIRLSLSPGLKIHDSYPLLHKVCGHLSLLFIFSGDLPNCQYNSVQKWLNYPRLFLNKPDSSNLTLARARTGRCVASTSATATISNNQHHEDSVNGSVKISVVLNSPCSRLLFWAYNRYLETLARTVVEENKFMSITRKLNTEATIGLHQYRKQLPSVILVDRNGYIRWHAVGYPTFEAVTILNDSIAKLLNEG</sequence>
<evidence type="ECO:0000313" key="2">
    <source>
        <dbReference type="Proteomes" id="UP000244803"/>
    </source>
</evidence>
<proteinExistence type="predicted"/>